<sequence length="269" mass="29520">MATTAPGAGNPTAHRTWPATIIPLFVAAFATYAFSWMEFPGRDLLFVVVVGLLVVPLQTTAQAHGTRIANRPAGTLGRVGCFSTHDRKLLSTGEGGFLLTNDRELADRIDRYTHLGHLRGGHGVNYKLAGPLAAIGMRRLTQLDTQLDRRRRNAERILAALPAGGLLRELPYGVQDKPNYYHLVLLATSRATDVARAFQAAGLPPDSIRWRYRPLYHQQLFQTHATRCPNAERLATNTIQLPVHPHLPEATVAWMADQAAQVARGETAA</sequence>
<feature type="transmembrane region" description="Helical" evidence="6">
    <location>
        <begin position="16"/>
        <end position="37"/>
    </location>
</feature>
<evidence type="ECO:0000256" key="1">
    <source>
        <dbReference type="ARBA" id="ARBA00001933"/>
    </source>
</evidence>
<dbReference type="GO" id="GO:0008483">
    <property type="term" value="F:transaminase activity"/>
    <property type="evidence" value="ECO:0007669"/>
    <property type="project" value="UniProtKB-KW"/>
</dbReference>
<keyword evidence="7" id="KW-0032">Aminotransferase</keyword>
<dbReference type="InterPro" id="IPR015421">
    <property type="entry name" value="PyrdxlP-dep_Trfase_major"/>
</dbReference>
<keyword evidence="8" id="KW-1185">Reference proteome</keyword>
<organism evidence="7 8">
    <name type="scientific">Micromonospora olivasterospora</name>
    <dbReference type="NCBI Taxonomy" id="1880"/>
    <lineage>
        <taxon>Bacteria</taxon>
        <taxon>Bacillati</taxon>
        <taxon>Actinomycetota</taxon>
        <taxon>Actinomycetes</taxon>
        <taxon>Micromonosporales</taxon>
        <taxon>Micromonosporaceae</taxon>
        <taxon>Micromonospora</taxon>
    </lineage>
</organism>
<dbReference type="GO" id="GO:0000271">
    <property type="term" value="P:polysaccharide biosynthetic process"/>
    <property type="evidence" value="ECO:0007669"/>
    <property type="project" value="TreeGrafter"/>
</dbReference>
<evidence type="ECO:0000313" key="8">
    <source>
        <dbReference type="Proteomes" id="UP000319825"/>
    </source>
</evidence>
<dbReference type="SUPFAM" id="SSF53383">
    <property type="entry name" value="PLP-dependent transferases"/>
    <property type="match status" value="1"/>
</dbReference>
<dbReference type="EMBL" id="VLKE01000001">
    <property type="protein sequence ID" value="TWH65167.1"/>
    <property type="molecule type" value="Genomic_DNA"/>
</dbReference>
<feature type="transmembrane region" description="Helical" evidence="6">
    <location>
        <begin position="44"/>
        <end position="61"/>
    </location>
</feature>
<evidence type="ECO:0000256" key="2">
    <source>
        <dbReference type="ARBA" id="ARBA00004141"/>
    </source>
</evidence>
<evidence type="ECO:0000256" key="4">
    <source>
        <dbReference type="ARBA" id="ARBA00022989"/>
    </source>
</evidence>
<dbReference type="InterPro" id="IPR035906">
    <property type="entry name" value="MetI-like_sf"/>
</dbReference>
<proteinExistence type="predicted"/>
<keyword evidence="4 6" id="KW-1133">Transmembrane helix</keyword>
<dbReference type="Gene3D" id="3.90.1150.10">
    <property type="entry name" value="Aspartate Aminotransferase, domain 1"/>
    <property type="match status" value="1"/>
</dbReference>
<accession>A0A562I2A2</accession>
<dbReference type="RefSeq" id="WP_246140467.1">
    <property type="nucleotide sequence ID" value="NZ_BAAATQ010000186.1"/>
</dbReference>
<dbReference type="InterPro" id="IPR015422">
    <property type="entry name" value="PyrdxlP-dep_Trfase_small"/>
</dbReference>
<protein>
    <submittedName>
        <fullName evidence="7">DegT/DnrJ/EryC1/StrS aminotransferase family protein</fullName>
    </submittedName>
</protein>
<dbReference type="InterPro" id="IPR000653">
    <property type="entry name" value="DegT/StrS_aminotransferase"/>
</dbReference>
<comment type="cofactor">
    <cofactor evidence="1">
        <name>pyridoxal 5'-phosphate</name>
        <dbReference type="ChEBI" id="CHEBI:597326"/>
    </cofactor>
</comment>
<evidence type="ECO:0000313" key="7">
    <source>
        <dbReference type="EMBL" id="TWH65167.1"/>
    </source>
</evidence>
<dbReference type="GO" id="GO:0016020">
    <property type="term" value="C:membrane"/>
    <property type="evidence" value="ECO:0007669"/>
    <property type="project" value="UniProtKB-SubCell"/>
</dbReference>
<dbReference type="InterPro" id="IPR015424">
    <property type="entry name" value="PyrdxlP-dep_Trfase"/>
</dbReference>
<dbReference type="SUPFAM" id="SSF161098">
    <property type="entry name" value="MetI-like"/>
    <property type="match status" value="1"/>
</dbReference>
<keyword evidence="7" id="KW-0808">Transferase</keyword>
<dbReference type="Proteomes" id="UP000319825">
    <property type="component" value="Unassembled WGS sequence"/>
</dbReference>
<keyword evidence="5 6" id="KW-0472">Membrane</keyword>
<dbReference type="GO" id="GO:0030170">
    <property type="term" value="F:pyridoxal phosphate binding"/>
    <property type="evidence" value="ECO:0007669"/>
    <property type="project" value="TreeGrafter"/>
</dbReference>
<dbReference type="Pfam" id="PF01041">
    <property type="entry name" value="DegT_DnrJ_EryC1"/>
    <property type="match status" value="1"/>
</dbReference>
<reference evidence="7 8" key="1">
    <citation type="submission" date="2019-07" db="EMBL/GenBank/DDBJ databases">
        <title>R&amp;d 2014.</title>
        <authorList>
            <person name="Klenk H.-P."/>
        </authorList>
    </citation>
    <scope>NUCLEOTIDE SEQUENCE [LARGE SCALE GENOMIC DNA]</scope>
    <source>
        <strain evidence="7 8">DSM 43868</strain>
    </source>
</reference>
<name>A0A562I2A2_MICOL</name>
<evidence type="ECO:0000256" key="3">
    <source>
        <dbReference type="ARBA" id="ARBA00022692"/>
    </source>
</evidence>
<dbReference type="PANTHER" id="PTHR30244">
    <property type="entry name" value="TRANSAMINASE"/>
    <property type="match status" value="1"/>
</dbReference>
<evidence type="ECO:0000256" key="5">
    <source>
        <dbReference type="ARBA" id="ARBA00023136"/>
    </source>
</evidence>
<dbReference type="Gene3D" id="3.40.640.10">
    <property type="entry name" value="Type I PLP-dependent aspartate aminotransferase-like (Major domain)"/>
    <property type="match status" value="1"/>
</dbReference>
<comment type="subcellular location">
    <subcellularLocation>
        <location evidence="2">Membrane</location>
        <topology evidence="2">Multi-pass membrane protein</topology>
    </subcellularLocation>
</comment>
<comment type="caution">
    <text evidence="7">The sequence shown here is derived from an EMBL/GenBank/DDBJ whole genome shotgun (WGS) entry which is preliminary data.</text>
</comment>
<evidence type="ECO:0000256" key="6">
    <source>
        <dbReference type="SAM" id="Phobius"/>
    </source>
</evidence>
<dbReference type="PANTHER" id="PTHR30244:SF34">
    <property type="entry name" value="DTDP-4-AMINO-4,6-DIDEOXYGALACTOSE TRANSAMINASE"/>
    <property type="match status" value="1"/>
</dbReference>
<keyword evidence="3 6" id="KW-0812">Transmembrane</keyword>
<dbReference type="AlphaFoldDB" id="A0A562I2A2"/>
<gene>
    <name evidence="7" type="ORF">JD77_00102</name>
</gene>